<evidence type="ECO:0000256" key="4">
    <source>
        <dbReference type="ARBA" id="ARBA00022989"/>
    </source>
</evidence>
<gene>
    <name evidence="10" type="ORF">A1O1_06085</name>
</gene>
<evidence type="ECO:0000259" key="9">
    <source>
        <dbReference type="PROSITE" id="PS50850"/>
    </source>
</evidence>
<dbReference type="InterPro" id="IPR011701">
    <property type="entry name" value="MFS"/>
</dbReference>
<evidence type="ECO:0000256" key="6">
    <source>
        <dbReference type="ARBA" id="ARBA00037968"/>
    </source>
</evidence>
<comment type="subcellular location">
    <subcellularLocation>
        <location evidence="1">Membrane</location>
        <topology evidence="1">Multi-pass membrane protein</topology>
    </subcellularLocation>
</comment>
<dbReference type="OrthoDB" id="3639251at2759"/>
<comment type="similarity">
    <text evidence="6">Belongs to the major facilitator superfamily. Allantoate permease family.</text>
</comment>
<evidence type="ECO:0000256" key="3">
    <source>
        <dbReference type="ARBA" id="ARBA00022692"/>
    </source>
</evidence>
<feature type="transmembrane region" description="Helical" evidence="8">
    <location>
        <begin position="125"/>
        <end position="144"/>
    </location>
</feature>
<accession>W9XYT0</accession>
<keyword evidence="4 8" id="KW-1133">Transmembrane helix</keyword>
<comment type="caution">
    <text evidence="10">The sequence shown here is derived from an EMBL/GenBank/DDBJ whole genome shotgun (WGS) entry which is preliminary data.</text>
</comment>
<evidence type="ECO:0000256" key="5">
    <source>
        <dbReference type="ARBA" id="ARBA00023136"/>
    </source>
</evidence>
<dbReference type="STRING" id="1182541.W9XYT0"/>
<dbReference type="GeneID" id="19160954"/>
<keyword evidence="3 8" id="KW-0812">Transmembrane</keyword>
<feature type="transmembrane region" description="Helical" evidence="8">
    <location>
        <begin position="150"/>
        <end position="175"/>
    </location>
</feature>
<proteinExistence type="inferred from homology"/>
<evidence type="ECO:0000313" key="11">
    <source>
        <dbReference type="Proteomes" id="UP000019484"/>
    </source>
</evidence>
<dbReference type="EMBL" id="AMWN01000005">
    <property type="protein sequence ID" value="EXJ85717.1"/>
    <property type="molecule type" value="Genomic_DNA"/>
</dbReference>
<dbReference type="InterPro" id="IPR020846">
    <property type="entry name" value="MFS_dom"/>
</dbReference>
<evidence type="ECO:0000256" key="7">
    <source>
        <dbReference type="SAM" id="MobiDB-lite"/>
    </source>
</evidence>
<keyword evidence="5 8" id="KW-0472">Membrane</keyword>
<evidence type="ECO:0000256" key="8">
    <source>
        <dbReference type="SAM" id="Phobius"/>
    </source>
</evidence>
<dbReference type="SUPFAM" id="SSF103473">
    <property type="entry name" value="MFS general substrate transporter"/>
    <property type="match status" value="1"/>
</dbReference>
<feature type="transmembrane region" description="Helical" evidence="8">
    <location>
        <begin position="414"/>
        <end position="436"/>
    </location>
</feature>
<organism evidence="10 11">
    <name type="scientific">Capronia coronata CBS 617.96</name>
    <dbReference type="NCBI Taxonomy" id="1182541"/>
    <lineage>
        <taxon>Eukaryota</taxon>
        <taxon>Fungi</taxon>
        <taxon>Dikarya</taxon>
        <taxon>Ascomycota</taxon>
        <taxon>Pezizomycotina</taxon>
        <taxon>Eurotiomycetes</taxon>
        <taxon>Chaetothyriomycetidae</taxon>
        <taxon>Chaetothyriales</taxon>
        <taxon>Herpotrichiellaceae</taxon>
        <taxon>Capronia</taxon>
    </lineage>
</organism>
<dbReference type="PROSITE" id="PS50850">
    <property type="entry name" value="MFS"/>
    <property type="match status" value="1"/>
</dbReference>
<dbReference type="GO" id="GO:0016020">
    <property type="term" value="C:membrane"/>
    <property type="evidence" value="ECO:0007669"/>
    <property type="project" value="UniProtKB-SubCell"/>
</dbReference>
<dbReference type="InterPro" id="IPR036259">
    <property type="entry name" value="MFS_trans_sf"/>
</dbReference>
<dbReference type="Proteomes" id="UP000019484">
    <property type="component" value="Unassembled WGS sequence"/>
</dbReference>
<name>W9XYT0_9EURO</name>
<keyword evidence="11" id="KW-1185">Reference proteome</keyword>
<feature type="transmembrane region" description="Helical" evidence="8">
    <location>
        <begin position="356"/>
        <end position="374"/>
    </location>
</feature>
<dbReference type="GO" id="GO:0022857">
    <property type="term" value="F:transmembrane transporter activity"/>
    <property type="evidence" value="ECO:0007669"/>
    <property type="project" value="InterPro"/>
</dbReference>
<dbReference type="RefSeq" id="XP_007725155.1">
    <property type="nucleotide sequence ID" value="XM_007726965.1"/>
</dbReference>
<feature type="transmembrane region" description="Helical" evidence="8">
    <location>
        <begin position="98"/>
        <end position="118"/>
    </location>
</feature>
<evidence type="ECO:0000256" key="1">
    <source>
        <dbReference type="ARBA" id="ARBA00004141"/>
    </source>
</evidence>
<feature type="transmembrane region" description="Helical" evidence="8">
    <location>
        <begin position="448"/>
        <end position="468"/>
    </location>
</feature>
<feature type="transmembrane region" description="Helical" evidence="8">
    <location>
        <begin position="281"/>
        <end position="304"/>
    </location>
</feature>
<keyword evidence="2" id="KW-0813">Transport</keyword>
<feature type="transmembrane region" description="Helical" evidence="8">
    <location>
        <begin position="380"/>
        <end position="402"/>
    </location>
</feature>
<dbReference type="Pfam" id="PF07690">
    <property type="entry name" value="MFS_1"/>
    <property type="match status" value="1"/>
</dbReference>
<sequence length="525" mass="59505">MEPEKVTNTAEISNEEVHDYIVKEQEKKPLRKRLLWYVWDSFGKDPETRAFVNRLDAFLLLYSMYAYFVKYLDQSNVSNAYVSGMQEDLHMVGQDRNYMNLMFNMGYMTGSTIAVLTMTRVRPSIYLAACESIWTICTFGLAGAKNVETIYGLRFVAGLAEASAFPGLAWVIGSWYSPDELCKRMTIFEMSACIGTMCSGYLQGAVYNNLNGHAGLKGWQWLFIVDGIMSVPMCFLCYYCVPDAPSNTRARWLKPKHREFALKRSKAFGRAEPRRFTPKRLLGVILSWQFWCYGLNYMMFSFGFNAVSYMNLWLKSLGRFSVAQINDIPTAGSAWLLVSAYIYAVISDATGKRAPLLILAAVVGLVGMILLSIWDLPFGVLVFAFLLPFGADGGTSLSSTWVHECCQQDHEQRGMMIGLWNTICYGFTAWMPLYLFPTPDAPHYKFGYQVQAGFYGFSILITLTWVYMYRRDERLGKYTTNALGLPVAPEEMDGLTPRTPSSQASKEYSSGKMGEAEEVREVREL</sequence>
<dbReference type="AlphaFoldDB" id="W9XYT0"/>
<feature type="transmembrane region" description="Helical" evidence="8">
    <location>
        <begin position="324"/>
        <end position="344"/>
    </location>
</feature>
<feature type="region of interest" description="Disordered" evidence="7">
    <location>
        <begin position="489"/>
        <end position="525"/>
    </location>
</feature>
<evidence type="ECO:0000256" key="2">
    <source>
        <dbReference type="ARBA" id="ARBA00022448"/>
    </source>
</evidence>
<dbReference type="HOGENOM" id="CLU_001265_4_2_1"/>
<dbReference type="PANTHER" id="PTHR43791:SF43">
    <property type="entry name" value="MAJOR FACILITATOR SUPERFAMILY (MFS) PROFILE DOMAIN-CONTAINING PROTEIN"/>
    <property type="match status" value="1"/>
</dbReference>
<dbReference type="eggNOG" id="KOG2533">
    <property type="taxonomic scope" value="Eukaryota"/>
</dbReference>
<protein>
    <recommendedName>
        <fullName evidence="9">Major facilitator superfamily (MFS) profile domain-containing protein</fullName>
    </recommendedName>
</protein>
<dbReference type="Gene3D" id="1.20.1250.20">
    <property type="entry name" value="MFS general substrate transporter like domains"/>
    <property type="match status" value="2"/>
</dbReference>
<reference evidence="10 11" key="1">
    <citation type="submission" date="2013-03" db="EMBL/GenBank/DDBJ databases">
        <title>The Genome Sequence of Capronia coronata CBS 617.96.</title>
        <authorList>
            <consortium name="The Broad Institute Genomics Platform"/>
            <person name="Cuomo C."/>
            <person name="de Hoog S."/>
            <person name="Gorbushina A."/>
            <person name="Walker B."/>
            <person name="Young S.K."/>
            <person name="Zeng Q."/>
            <person name="Gargeya S."/>
            <person name="Fitzgerald M."/>
            <person name="Haas B."/>
            <person name="Abouelleil A."/>
            <person name="Allen A.W."/>
            <person name="Alvarado L."/>
            <person name="Arachchi H.M."/>
            <person name="Berlin A.M."/>
            <person name="Chapman S.B."/>
            <person name="Gainer-Dewar J."/>
            <person name="Goldberg J."/>
            <person name="Griggs A."/>
            <person name="Gujja S."/>
            <person name="Hansen M."/>
            <person name="Howarth C."/>
            <person name="Imamovic A."/>
            <person name="Ireland A."/>
            <person name="Larimer J."/>
            <person name="McCowan C."/>
            <person name="Murphy C."/>
            <person name="Pearson M."/>
            <person name="Poon T.W."/>
            <person name="Priest M."/>
            <person name="Roberts A."/>
            <person name="Saif S."/>
            <person name="Shea T."/>
            <person name="Sisk P."/>
            <person name="Sykes S."/>
            <person name="Wortman J."/>
            <person name="Nusbaum C."/>
            <person name="Birren B."/>
        </authorList>
    </citation>
    <scope>NUCLEOTIDE SEQUENCE [LARGE SCALE GENOMIC DNA]</scope>
    <source>
        <strain evidence="10 11">CBS 617.96</strain>
    </source>
</reference>
<feature type="transmembrane region" description="Helical" evidence="8">
    <location>
        <begin position="219"/>
        <end position="241"/>
    </location>
</feature>
<feature type="domain" description="Major facilitator superfamily (MFS) profile" evidence="9">
    <location>
        <begin position="59"/>
        <end position="474"/>
    </location>
</feature>
<dbReference type="FunFam" id="1.20.1250.20:FF:000065">
    <property type="entry name" value="Putative MFS pantothenate transporter"/>
    <property type="match status" value="1"/>
</dbReference>
<dbReference type="PANTHER" id="PTHR43791">
    <property type="entry name" value="PERMEASE-RELATED"/>
    <property type="match status" value="1"/>
</dbReference>
<feature type="compositionally biased region" description="Basic and acidic residues" evidence="7">
    <location>
        <begin position="514"/>
        <end position="525"/>
    </location>
</feature>
<feature type="compositionally biased region" description="Polar residues" evidence="7">
    <location>
        <begin position="498"/>
        <end position="508"/>
    </location>
</feature>
<evidence type="ECO:0000313" key="10">
    <source>
        <dbReference type="EMBL" id="EXJ85717.1"/>
    </source>
</evidence>